<gene>
    <name evidence="2" type="ORF">THAOC_17505</name>
</gene>
<evidence type="ECO:0000256" key="1">
    <source>
        <dbReference type="SAM" id="MobiDB-lite"/>
    </source>
</evidence>
<accession>K0SLT1</accession>
<organism evidence="2 3">
    <name type="scientific">Thalassiosira oceanica</name>
    <name type="common">Marine diatom</name>
    <dbReference type="NCBI Taxonomy" id="159749"/>
    <lineage>
        <taxon>Eukaryota</taxon>
        <taxon>Sar</taxon>
        <taxon>Stramenopiles</taxon>
        <taxon>Ochrophyta</taxon>
        <taxon>Bacillariophyta</taxon>
        <taxon>Coscinodiscophyceae</taxon>
        <taxon>Thalassiosirophycidae</taxon>
        <taxon>Thalassiosirales</taxon>
        <taxon>Thalassiosiraceae</taxon>
        <taxon>Thalassiosira</taxon>
    </lineage>
</organism>
<reference evidence="2 3" key="1">
    <citation type="journal article" date="2012" name="Genome Biol.">
        <title>Genome and low-iron response of an oceanic diatom adapted to chronic iron limitation.</title>
        <authorList>
            <person name="Lommer M."/>
            <person name="Specht M."/>
            <person name="Roy A.S."/>
            <person name="Kraemer L."/>
            <person name="Andreson R."/>
            <person name="Gutowska M.A."/>
            <person name="Wolf J."/>
            <person name="Bergner S.V."/>
            <person name="Schilhabel M.B."/>
            <person name="Klostermeier U.C."/>
            <person name="Beiko R.G."/>
            <person name="Rosenstiel P."/>
            <person name="Hippler M."/>
            <person name="Laroche J."/>
        </authorList>
    </citation>
    <scope>NUCLEOTIDE SEQUENCE [LARGE SCALE GENOMIC DNA]</scope>
    <source>
        <strain evidence="2 3">CCMP1005</strain>
    </source>
</reference>
<keyword evidence="3" id="KW-1185">Reference proteome</keyword>
<comment type="caution">
    <text evidence="2">The sequence shown here is derived from an EMBL/GenBank/DDBJ whole genome shotgun (WGS) entry which is preliminary data.</text>
</comment>
<dbReference type="EMBL" id="AGNL01019315">
    <property type="protein sequence ID" value="EJK61916.1"/>
    <property type="molecule type" value="Genomic_DNA"/>
</dbReference>
<evidence type="ECO:0000313" key="2">
    <source>
        <dbReference type="EMBL" id="EJK61916.1"/>
    </source>
</evidence>
<dbReference type="AlphaFoldDB" id="K0SLT1"/>
<feature type="non-terminal residue" evidence="2">
    <location>
        <position position="1"/>
    </location>
</feature>
<dbReference type="Proteomes" id="UP000266841">
    <property type="component" value="Unassembled WGS sequence"/>
</dbReference>
<name>K0SLT1_THAOC</name>
<sequence>FRSPERAARSGAAVPRPLGLAPASVVSVSNSTVKPAAVLSGVGASPRGTALQKFERGDDGATTGRRRGEVGGRTAARRRVQLRGAEGALAGKEAADRKSPDLDPDRPEVRPSHTLGYGIVQLCPRLPSFKRGHDPGRASGPRLEGKAVGGGEMNARTDATIRQTGGGYRIPPHF</sequence>
<protein>
    <submittedName>
        <fullName evidence="2">Uncharacterized protein</fullName>
    </submittedName>
</protein>
<feature type="region of interest" description="Disordered" evidence="1">
    <location>
        <begin position="130"/>
        <end position="151"/>
    </location>
</feature>
<feature type="compositionally biased region" description="Basic and acidic residues" evidence="1">
    <location>
        <begin position="93"/>
        <end position="111"/>
    </location>
</feature>
<evidence type="ECO:0000313" key="3">
    <source>
        <dbReference type="Proteomes" id="UP000266841"/>
    </source>
</evidence>
<feature type="region of interest" description="Disordered" evidence="1">
    <location>
        <begin position="1"/>
        <end position="20"/>
    </location>
</feature>
<feature type="region of interest" description="Disordered" evidence="1">
    <location>
        <begin position="41"/>
        <end position="112"/>
    </location>
</feature>
<proteinExistence type="predicted"/>